<feature type="compositionally biased region" description="Basic and acidic residues" evidence="1">
    <location>
        <begin position="47"/>
        <end position="58"/>
    </location>
</feature>
<accession>A0A285D277</accession>
<dbReference type="RefSeq" id="WP_179714307.1">
    <property type="nucleotide sequence ID" value="NZ_JBEPMQ010000008.1"/>
</dbReference>
<proteinExistence type="predicted"/>
<dbReference type="Proteomes" id="UP000219546">
    <property type="component" value="Unassembled WGS sequence"/>
</dbReference>
<evidence type="ECO:0000313" key="3">
    <source>
        <dbReference type="Proteomes" id="UP000219546"/>
    </source>
</evidence>
<reference evidence="2 3" key="1">
    <citation type="submission" date="2017-08" db="EMBL/GenBank/DDBJ databases">
        <authorList>
            <person name="de Groot N.N."/>
        </authorList>
    </citation>
    <scope>NUCLEOTIDE SEQUENCE [LARGE SCALE GENOMIC DNA]</scope>
    <source>
        <strain evidence="2 3">JC228</strain>
    </source>
</reference>
<protein>
    <submittedName>
        <fullName evidence="2">Uncharacterized protein</fullName>
    </submittedName>
</protein>
<evidence type="ECO:0000256" key="1">
    <source>
        <dbReference type="SAM" id="MobiDB-lite"/>
    </source>
</evidence>
<sequence>MAKRNKKDDPGQKNKQGFNAAVSDTEFGKEMGSAEANKLHREKAKKIREAERRNGELS</sequence>
<dbReference type="EMBL" id="OAOP01000008">
    <property type="protein sequence ID" value="SNX73914.1"/>
    <property type="molecule type" value="Genomic_DNA"/>
</dbReference>
<gene>
    <name evidence="2" type="ORF">SAMN05877753_10835</name>
</gene>
<name>A0A285D277_9BACI</name>
<feature type="region of interest" description="Disordered" evidence="1">
    <location>
        <begin position="1"/>
        <end position="58"/>
    </location>
</feature>
<feature type="compositionally biased region" description="Basic and acidic residues" evidence="1">
    <location>
        <begin position="1"/>
        <end position="12"/>
    </location>
</feature>
<dbReference type="AlphaFoldDB" id="A0A285D277"/>
<organism evidence="2 3">
    <name type="scientific">Bacillus oleivorans</name>
    <dbReference type="NCBI Taxonomy" id="1448271"/>
    <lineage>
        <taxon>Bacteria</taxon>
        <taxon>Bacillati</taxon>
        <taxon>Bacillota</taxon>
        <taxon>Bacilli</taxon>
        <taxon>Bacillales</taxon>
        <taxon>Bacillaceae</taxon>
        <taxon>Bacillus</taxon>
    </lineage>
</organism>
<keyword evidence="3" id="KW-1185">Reference proteome</keyword>
<evidence type="ECO:0000313" key="2">
    <source>
        <dbReference type="EMBL" id="SNX73914.1"/>
    </source>
</evidence>